<dbReference type="OrthoDB" id="8617637at2"/>
<protein>
    <submittedName>
        <fullName evidence="1">Uncharacterized protein</fullName>
    </submittedName>
</protein>
<accession>A0A0T9N5J7</accession>
<evidence type="ECO:0000313" key="2">
    <source>
        <dbReference type="Proteomes" id="UP000038750"/>
    </source>
</evidence>
<gene>
    <name evidence="1" type="ORF">ERS008530_04722</name>
</gene>
<proteinExistence type="predicted"/>
<organism evidence="1 2">
    <name type="scientific">Yersinia intermedia</name>
    <dbReference type="NCBI Taxonomy" id="631"/>
    <lineage>
        <taxon>Bacteria</taxon>
        <taxon>Pseudomonadati</taxon>
        <taxon>Pseudomonadota</taxon>
        <taxon>Gammaproteobacteria</taxon>
        <taxon>Enterobacterales</taxon>
        <taxon>Yersiniaceae</taxon>
        <taxon>Yersinia</taxon>
    </lineage>
</organism>
<sequence length="117" mass="13230">MFIKSFPDEIDLLGFFESQPMATSEVADLHFAYQTNDDNGLEIIFSFCATAGWIQTVISFNGKEVSRYLSENVSEIKLQKDATGEYLYSEIITDELITKVVIRVRPYISVSSSSLVR</sequence>
<name>A0A0T9N5J7_YERIN</name>
<dbReference type="Proteomes" id="UP000038750">
    <property type="component" value="Unassembled WGS sequence"/>
</dbReference>
<dbReference type="RefSeq" id="WP_050074836.1">
    <property type="nucleotide sequence ID" value="NZ_CPZJ01000039.1"/>
</dbReference>
<evidence type="ECO:0000313" key="1">
    <source>
        <dbReference type="EMBL" id="CNG79036.1"/>
    </source>
</evidence>
<reference evidence="1 2" key="1">
    <citation type="submission" date="2015-03" db="EMBL/GenBank/DDBJ databases">
        <authorList>
            <person name="Murphy D."/>
        </authorList>
    </citation>
    <scope>NUCLEOTIDE SEQUENCE [LARGE SCALE GENOMIC DNA]</scope>
    <source>
        <strain evidence="1 2">BR165/97</strain>
    </source>
</reference>
<dbReference type="CDD" id="cd20698">
    <property type="entry name" value="CdiI_Kp-like"/>
    <property type="match status" value="1"/>
</dbReference>
<dbReference type="AlphaFoldDB" id="A0A0T9N5J7"/>
<dbReference type="EMBL" id="CPZJ01000039">
    <property type="protein sequence ID" value="CNG79036.1"/>
    <property type="molecule type" value="Genomic_DNA"/>
</dbReference>